<evidence type="ECO:0000256" key="6">
    <source>
        <dbReference type="ARBA" id="ARBA00022692"/>
    </source>
</evidence>
<dbReference type="NCBIfam" id="TIGR01007">
    <property type="entry name" value="eps_fam"/>
    <property type="match status" value="1"/>
</dbReference>
<evidence type="ECO:0000256" key="1">
    <source>
        <dbReference type="ARBA" id="ARBA00004429"/>
    </source>
</evidence>
<sequence>MTNTPVPTPQTADDGDRDLFVVLDTLLENRWLIATITACFLVAGVAYALLAKPVFEASIMVQVEDSPDTSAAKSLLGDISSLFDVKSSAAAETQIVASRLVVSRTVDALKLYIDAQPKRFPVIGSFISRHYDGLSQPGIAGIGGFAWGGERIAVSQFDVPRKYEQDRFKLTVLDANRYSLSGSDLDQDFIGQIGRKEVITTPRGPIVLHVNFIDANAGAVFVLVRNSRERTIDDIQDRLDVQEKVKQSDVVVATIQDTDPLWVSSTMNEIGHQYIRQNIERKSAEAAQSLDFLTGQLPALKQQLADSEARLTKFRNERGTVDLTEEAKVALAQSSDAKTRLLELEQKRAELLTHYTATHPSVIAINREIAALDGYASSTEQEMRRLPDLQQDFVRLMLDVKVNTDLYTALLNNVQQLQLVQAGKVGNVRLVDVAAIPELPVKPKKPLVVIASLLLGLLVGCGTAIARSMLFHGITDHNEIERRLGLSVYATLPYSEHQNDPGDGKRMQRRGKATLLSVDFPGEPAVECVRSLRTAVQFAMLEAKNNIVLIAGPTPGVGKTFISTNLAAVIASGGKRVLLIDGDIRRGRVHDYFGVARAGGLTDLIAGQAGLDDVVHRNVVDGLDFITTGTIPKNPAELLLERRLSTVLDDLSKQYDIVIMDTAPILAAPEAGILGGFAGITFVVARAGLTRLGEIAESTKRFSQNGVKVSGVIFNGVNPRLGQYGYKYGGYRYVAYQYGTAAEE</sequence>
<dbReference type="Pfam" id="PF02706">
    <property type="entry name" value="Wzz"/>
    <property type="match status" value="1"/>
</dbReference>
<dbReference type="Pfam" id="PF13807">
    <property type="entry name" value="GNVR"/>
    <property type="match status" value="1"/>
</dbReference>
<evidence type="ECO:0000256" key="2">
    <source>
        <dbReference type="ARBA" id="ARBA00008883"/>
    </source>
</evidence>
<evidence type="ECO:0000256" key="14">
    <source>
        <dbReference type="SAM" id="Coils"/>
    </source>
</evidence>
<dbReference type="RefSeq" id="WP_342949658.1">
    <property type="nucleotide sequence ID" value="NZ_JAYMRV010000013.1"/>
</dbReference>
<evidence type="ECO:0000256" key="5">
    <source>
        <dbReference type="ARBA" id="ARBA00022679"/>
    </source>
</evidence>
<evidence type="ECO:0000313" key="19">
    <source>
        <dbReference type="EMBL" id="MEM5425820.1"/>
    </source>
</evidence>
<feature type="transmembrane region" description="Helical" evidence="15">
    <location>
        <begin position="31"/>
        <end position="50"/>
    </location>
</feature>
<keyword evidence="7" id="KW-0547">Nucleotide-binding</keyword>
<evidence type="ECO:0000256" key="4">
    <source>
        <dbReference type="ARBA" id="ARBA00022519"/>
    </source>
</evidence>
<keyword evidence="6 15" id="KW-0812">Transmembrane</keyword>
<dbReference type="InterPro" id="IPR032807">
    <property type="entry name" value="GNVR"/>
</dbReference>
<feature type="domain" description="AAA" evidence="17">
    <location>
        <begin position="550"/>
        <end position="667"/>
    </location>
</feature>
<comment type="catalytic activity">
    <reaction evidence="13">
        <text>L-tyrosyl-[protein] + ATP = O-phospho-L-tyrosyl-[protein] + ADP + H(+)</text>
        <dbReference type="Rhea" id="RHEA:10596"/>
        <dbReference type="Rhea" id="RHEA-COMP:10136"/>
        <dbReference type="Rhea" id="RHEA-COMP:20101"/>
        <dbReference type="ChEBI" id="CHEBI:15378"/>
        <dbReference type="ChEBI" id="CHEBI:30616"/>
        <dbReference type="ChEBI" id="CHEBI:46858"/>
        <dbReference type="ChEBI" id="CHEBI:61978"/>
        <dbReference type="ChEBI" id="CHEBI:456216"/>
    </reaction>
</comment>
<dbReference type="SUPFAM" id="SSF52540">
    <property type="entry name" value="P-loop containing nucleoside triphosphate hydrolases"/>
    <property type="match status" value="1"/>
</dbReference>
<keyword evidence="12" id="KW-0829">Tyrosine-protein kinase</keyword>
<organism evidence="19 20">
    <name type="scientific">Paraburkholderia ferrariae</name>
    <dbReference type="NCBI Taxonomy" id="386056"/>
    <lineage>
        <taxon>Bacteria</taxon>
        <taxon>Pseudomonadati</taxon>
        <taxon>Pseudomonadota</taxon>
        <taxon>Betaproteobacteria</taxon>
        <taxon>Burkholderiales</taxon>
        <taxon>Burkholderiaceae</taxon>
        <taxon>Paraburkholderia</taxon>
    </lineage>
</organism>
<evidence type="ECO:0000313" key="20">
    <source>
        <dbReference type="Proteomes" id="UP001489897"/>
    </source>
</evidence>
<comment type="subcellular location">
    <subcellularLocation>
        <location evidence="1">Cell inner membrane</location>
        <topology evidence="1">Multi-pass membrane protein</topology>
    </subcellularLocation>
</comment>
<name>A0ABU9S0H3_9BURK</name>
<dbReference type="InterPro" id="IPR027417">
    <property type="entry name" value="P-loop_NTPase"/>
</dbReference>
<evidence type="ECO:0000259" key="18">
    <source>
        <dbReference type="Pfam" id="PF13807"/>
    </source>
</evidence>
<evidence type="ECO:0000256" key="11">
    <source>
        <dbReference type="ARBA" id="ARBA00023136"/>
    </source>
</evidence>
<evidence type="ECO:0000256" key="10">
    <source>
        <dbReference type="ARBA" id="ARBA00022989"/>
    </source>
</evidence>
<evidence type="ECO:0000256" key="7">
    <source>
        <dbReference type="ARBA" id="ARBA00022741"/>
    </source>
</evidence>
<dbReference type="PANTHER" id="PTHR32309:SF32">
    <property type="entry name" value="TYROSINE-PROTEIN KINASE ETK-RELATED"/>
    <property type="match status" value="1"/>
</dbReference>
<dbReference type="Pfam" id="PF23607">
    <property type="entry name" value="WZC_N"/>
    <property type="match status" value="1"/>
</dbReference>
<dbReference type="InterPro" id="IPR050445">
    <property type="entry name" value="Bact_polysacc_biosynth/exp"/>
</dbReference>
<feature type="transmembrane region" description="Helical" evidence="15">
    <location>
        <begin position="447"/>
        <end position="466"/>
    </location>
</feature>
<keyword evidence="8" id="KW-0418">Kinase</keyword>
<reference evidence="19 20" key="1">
    <citation type="submission" date="2024-01" db="EMBL/GenBank/DDBJ databases">
        <title>The diversity of rhizobia nodulating Mimosa spp. in eleven states of Brazil covering several biomes is determined by host plant, location, and edaphic factors.</title>
        <authorList>
            <person name="Rouws L."/>
            <person name="Barauna A."/>
            <person name="Beukes C."/>
            <person name="De Faria S.M."/>
            <person name="Gross E."/>
            <person name="Dos Reis Junior F.B."/>
            <person name="Simon M."/>
            <person name="Maluk M."/>
            <person name="Odee D.W."/>
            <person name="Kenicer G."/>
            <person name="Young J.P.W."/>
            <person name="Reis V.M."/>
            <person name="Zilli J."/>
            <person name="James E.K."/>
        </authorList>
    </citation>
    <scope>NUCLEOTIDE SEQUENCE [LARGE SCALE GENOMIC DNA]</scope>
    <source>
        <strain evidence="19 20">JPY167</strain>
    </source>
</reference>
<dbReference type="InterPro" id="IPR005700">
    <property type="entry name" value="EPS_ExoP-like"/>
</dbReference>
<dbReference type="EMBL" id="JAYMRV010000013">
    <property type="protein sequence ID" value="MEM5425820.1"/>
    <property type="molecule type" value="Genomic_DNA"/>
</dbReference>
<evidence type="ECO:0000256" key="15">
    <source>
        <dbReference type="SAM" id="Phobius"/>
    </source>
</evidence>
<gene>
    <name evidence="19" type="ORF">VSR73_32780</name>
</gene>
<evidence type="ECO:0000256" key="3">
    <source>
        <dbReference type="ARBA" id="ARBA00022475"/>
    </source>
</evidence>
<dbReference type="Proteomes" id="UP001489897">
    <property type="component" value="Unassembled WGS sequence"/>
</dbReference>
<evidence type="ECO:0000256" key="9">
    <source>
        <dbReference type="ARBA" id="ARBA00022840"/>
    </source>
</evidence>
<keyword evidence="10 15" id="KW-1133">Transmembrane helix</keyword>
<dbReference type="Pfam" id="PF13614">
    <property type="entry name" value="AAA_31"/>
    <property type="match status" value="1"/>
</dbReference>
<evidence type="ECO:0000256" key="8">
    <source>
        <dbReference type="ARBA" id="ARBA00022777"/>
    </source>
</evidence>
<keyword evidence="20" id="KW-1185">Reference proteome</keyword>
<dbReference type="InterPro" id="IPR003856">
    <property type="entry name" value="LPS_length_determ_N"/>
</dbReference>
<keyword evidence="4" id="KW-0997">Cell inner membrane</keyword>
<comment type="similarity">
    <text evidence="2">Belongs to the etk/wzc family.</text>
</comment>
<protein>
    <submittedName>
        <fullName evidence="19">Polysaccharide biosynthesis tyrosine autokinase</fullName>
        <ecNumber evidence="19">2.7.10.2</ecNumber>
    </submittedName>
</protein>
<dbReference type="InterPro" id="IPR005702">
    <property type="entry name" value="Wzc-like_C"/>
</dbReference>
<dbReference type="NCBIfam" id="TIGR01005">
    <property type="entry name" value="eps_transp_fam"/>
    <property type="match status" value="1"/>
</dbReference>
<feature type="domain" description="Polysaccharide chain length determinant N-terminal" evidence="16">
    <location>
        <begin position="18"/>
        <end position="108"/>
    </location>
</feature>
<feature type="domain" description="Tyrosine-protein kinase G-rich" evidence="18">
    <location>
        <begin position="388"/>
        <end position="469"/>
    </location>
</feature>
<evidence type="ECO:0000256" key="13">
    <source>
        <dbReference type="ARBA" id="ARBA00053015"/>
    </source>
</evidence>
<keyword evidence="5 19" id="KW-0808">Transferase</keyword>
<keyword evidence="9" id="KW-0067">ATP-binding</keyword>
<keyword evidence="14" id="KW-0175">Coiled coil</keyword>
<evidence type="ECO:0000259" key="16">
    <source>
        <dbReference type="Pfam" id="PF02706"/>
    </source>
</evidence>
<dbReference type="EC" id="2.7.10.2" evidence="19"/>
<dbReference type="Gene3D" id="3.40.50.300">
    <property type="entry name" value="P-loop containing nucleotide triphosphate hydrolases"/>
    <property type="match status" value="1"/>
</dbReference>
<evidence type="ECO:0000259" key="17">
    <source>
        <dbReference type="Pfam" id="PF13614"/>
    </source>
</evidence>
<accession>A0ABU9S0H3</accession>
<feature type="coiled-coil region" evidence="14">
    <location>
        <begin position="290"/>
        <end position="317"/>
    </location>
</feature>
<evidence type="ECO:0000256" key="12">
    <source>
        <dbReference type="ARBA" id="ARBA00023137"/>
    </source>
</evidence>
<dbReference type="InterPro" id="IPR025669">
    <property type="entry name" value="AAA_dom"/>
</dbReference>
<keyword evidence="3" id="KW-1003">Cell membrane</keyword>
<dbReference type="CDD" id="cd05387">
    <property type="entry name" value="BY-kinase"/>
    <property type="match status" value="1"/>
</dbReference>
<dbReference type="PANTHER" id="PTHR32309">
    <property type="entry name" value="TYROSINE-PROTEIN KINASE"/>
    <property type="match status" value="1"/>
</dbReference>
<keyword evidence="11 15" id="KW-0472">Membrane</keyword>
<comment type="caution">
    <text evidence="19">The sequence shown here is derived from an EMBL/GenBank/DDBJ whole genome shotgun (WGS) entry which is preliminary data.</text>
</comment>
<dbReference type="GO" id="GO:0004715">
    <property type="term" value="F:non-membrane spanning protein tyrosine kinase activity"/>
    <property type="evidence" value="ECO:0007669"/>
    <property type="project" value="UniProtKB-EC"/>
</dbReference>
<proteinExistence type="inferred from homology"/>